<feature type="transmembrane region" description="Helical" evidence="2">
    <location>
        <begin position="302"/>
        <end position="324"/>
    </location>
</feature>
<gene>
    <name evidence="3" type="ORF">FDP41_005154</name>
</gene>
<dbReference type="GeneID" id="68112372"/>
<protein>
    <submittedName>
        <fullName evidence="3">Uncharacterized protein</fullName>
    </submittedName>
</protein>
<evidence type="ECO:0000256" key="2">
    <source>
        <dbReference type="SAM" id="Phobius"/>
    </source>
</evidence>
<evidence type="ECO:0000313" key="3">
    <source>
        <dbReference type="EMBL" id="KAF0975827.1"/>
    </source>
</evidence>
<dbReference type="RefSeq" id="XP_044560540.1">
    <property type="nucleotide sequence ID" value="XM_044708648.1"/>
</dbReference>
<dbReference type="OMA" id="NEYMEEI"/>
<dbReference type="Proteomes" id="UP000444721">
    <property type="component" value="Unassembled WGS sequence"/>
</dbReference>
<keyword evidence="4" id="KW-1185">Reference proteome</keyword>
<keyword evidence="2" id="KW-0472">Membrane</keyword>
<evidence type="ECO:0000256" key="1">
    <source>
        <dbReference type="SAM" id="MobiDB-lite"/>
    </source>
</evidence>
<reference evidence="3 4" key="1">
    <citation type="journal article" date="2019" name="Sci. Rep.">
        <title>Nanopore sequencing improves the draft genome of the human pathogenic amoeba Naegleria fowleri.</title>
        <authorList>
            <person name="Liechti N."/>
            <person name="Schurch N."/>
            <person name="Bruggmann R."/>
            <person name="Wittwer M."/>
        </authorList>
    </citation>
    <scope>NUCLEOTIDE SEQUENCE [LARGE SCALE GENOMIC DNA]</scope>
    <source>
        <strain evidence="3 4">ATCC 30894</strain>
    </source>
</reference>
<evidence type="ECO:0000313" key="4">
    <source>
        <dbReference type="Proteomes" id="UP000444721"/>
    </source>
</evidence>
<dbReference type="OrthoDB" id="10318553at2759"/>
<keyword evidence="2" id="KW-0812">Transmembrane</keyword>
<dbReference type="AlphaFoldDB" id="A0A6A5BFT3"/>
<comment type="caution">
    <text evidence="3">The sequence shown here is derived from an EMBL/GenBank/DDBJ whole genome shotgun (WGS) entry which is preliminary data.</text>
</comment>
<dbReference type="VEuPathDB" id="AmoebaDB:NfTy_052030"/>
<name>A0A6A5BFT3_NAEFO</name>
<accession>A0A6A5BFT3</accession>
<sequence>MLHKQTRAVGRQLSTTIKNIVLLESSGHNNKKRIKSLCSHCIGKSCCSCSNRMIRSFSTNFRISSQQEASSSSEPQQQQQQQQQHIDVRSSNRVQDILNSGQFSVIVPPISIPEGLDIKNLTPEQLDDIRENQRIKKAIFHIPAEGDRKALTPKGELSPEEREYMEEMQREQEKQKSLLKEMLGKEGVDENLKSSIQAIFQVEKKLKQQSHQQRTLKLLRDAKLKGIEDVKSVLSAAQASSLEANKEGSAVKSEQSARGDLVGMEGVKTIFDPGYNLEDRWRNIRSRYTEEEYKRSATFKEIARYIVALCVASFVCLGLAFPGFKKYILGIDPKKQALKE</sequence>
<dbReference type="VEuPathDB" id="AmoebaDB:FDP41_005154"/>
<proteinExistence type="predicted"/>
<feature type="region of interest" description="Disordered" evidence="1">
    <location>
        <begin position="63"/>
        <end position="90"/>
    </location>
</feature>
<dbReference type="EMBL" id="VFQX01000043">
    <property type="protein sequence ID" value="KAF0975827.1"/>
    <property type="molecule type" value="Genomic_DNA"/>
</dbReference>
<feature type="compositionally biased region" description="Low complexity" evidence="1">
    <location>
        <begin position="64"/>
        <end position="84"/>
    </location>
</feature>
<organism evidence="3 4">
    <name type="scientific">Naegleria fowleri</name>
    <name type="common">Brain eating amoeba</name>
    <dbReference type="NCBI Taxonomy" id="5763"/>
    <lineage>
        <taxon>Eukaryota</taxon>
        <taxon>Discoba</taxon>
        <taxon>Heterolobosea</taxon>
        <taxon>Tetramitia</taxon>
        <taxon>Eutetramitia</taxon>
        <taxon>Vahlkampfiidae</taxon>
        <taxon>Naegleria</taxon>
    </lineage>
</organism>
<keyword evidence="2" id="KW-1133">Transmembrane helix</keyword>
<dbReference type="VEuPathDB" id="AmoebaDB:NF0059460"/>